<feature type="domain" description="F-box" evidence="1">
    <location>
        <begin position="50"/>
        <end position="95"/>
    </location>
</feature>
<evidence type="ECO:0000313" key="2">
    <source>
        <dbReference type="EMBL" id="KAH7282629.1"/>
    </source>
</evidence>
<name>A0A8T2QFG8_CERRI</name>
<gene>
    <name evidence="2" type="ORF">KP509_35G040900</name>
</gene>
<dbReference type="OrthoDB" id="7956040at2759"/>
<accession>A0A8T2QFG8</accession>
<organism evidence="2 3">
    <name type="scientific">Ceratopteris richardii</name>
    <name type="common">Triangle waterfern</name>
    <dbReference type="NCBI Taxonomy" id="49495"/>
    <lineage>
        <taxon>Eukaryota</taxon>
        <taxon>Viridiplantae</taxon>
        <taxon>Streptophyta</taxon>
        <taxon>Embryophyta</taxon>
        <taxon>Tracheophyta</taxon>
        <taxon>Polypodiopsida</taxon>
        <taxon>Polypodiidae</taxon>
        <taxon>Polypodiales</taxon>
        <taxon>Pteridineae</taxon>
        <taxon>Pteridaceae</taxon>
        <taxon>Parkerioideae</taxon>
        <taxon>Ceratopteris</taxon>
    </lineage>
</organism>
<dbReference type="Gene3D" id="1.20.1280.50">
    <property type="match status" value="1"/>
</dbReference>
<dbReference type="SUPFAM" id="SSF81383">
    <property type="entry name" value="F-box domain"/>
    <property type="match status" value="1"/>
</dbReference>
<dbReference type="InterPro" id="IPR015915">
    <property type="entry name" value="Kelch-typ_b-propeller"/>
</dbReference>
<dbReference type="OMA" id="CIWELKE"/>
<dbReference type="Proteomes" id="UP000825935">
    <property type="component" value="Chromosome 35"/>
</dbReference>
<dbReference type="InterPro" id="IPR036047">
    <property type="entry name" value="F-box-like_dom_sf"/>
</dbReference>
<dbReference type="EMBL" id="CM035440">
    <property type="protein sequence ID" value="KAH7282629.1"/>
    <property type="molecule type" value="Genomic_DNA"/>
</dbReference>
<comment type="caution">
    <text evidence="2">The sequence shown here is derived from an EMBL/GenBank/DDBJ whole genome shotgun (WGS) entry which is preliminary data.</text>
</comment>
<protein>
    <recommendedName>
        <fullName evidence="1">F-box domain-containing protein</fullName>
    </recommendedName>
</protein>
<dbReference type="PROSITE" id="PS50181">
    <property type="entry name" value="FBOX"/>
    <property type="match status" value="1"/>
</dbReference>
<dbReference type="InterPro" id="IPR001810">
    <property type="entry name" value="F-box_dom"/>
</dbReference>
<dbReference type="SUPFAM" id="SSF117281">
    <property type="entry name" value="Kelch motif"/>
    <property type="match status" value="1"/>
</dbReference>
<dbReference type="Gene3D" id="2.120.10.80">
    <property type="entry name" value="Kelch-type beta propeller"/>
    <property type="match status" value="1"/>
</dbReference>
<reference evidence="2" key="1">
    <citation type="submission" date="2021-08" db="EMBL/GenBank/DDBJ databases">
        <title>WGS assembly of Ceratopteris richardii.</title>
        <authorList>
            <person name="Marchant D.B."/>
            <person name="Chen G."/>
            <person name="Jenkins J."/>
            <person name="Shu S."/>
            <person name="Leebens-Mack J."/>
            <person name="Grimwood J."/>
            <person name="Schmutz J."/>
            <person name="Soltis P."/>
            <person name="Soltis D."/>
            <person name="Chen Z.-H."/>
        </authorList>
    </citation>
    <scope>NUCLEOTIDE SEQUENCE</scope>
    <source>
        <strain evidence="2">Whitten #5841</strain>
        <tissue evidence="2">Leaf</tissue>
    </source>
</reference>
<dbReference type="PANTHER" id="PTHR31672">
    <property type="entry name" value="BNACNNG10540D PROTEIN"/>
    <property type="match status" value="1"/>
</dbReference>
<dbReference type="AlphaFoldDB" id="A0A8T2QFG8"/>
<proteinExistence type="predicted"/>
<dbReference type="InterPro" id="IPR050796">
    <property type="entry name" value="SCF_F-box_component"/>
</dbReference>
<evidence type="ECO:0000259" key="1">
    <source>
        <dbReference type="PROSITE" id="PS50181"/>
    </source>
</evidence>
<dbReference type="Pfam" id="PF00646">
    <property type="entry name" value="F-box"/>
    <property type="match status" value="1"/>
</dbReference>
<sequence>MQGCVICKKGISSDNLQCWTRWIQMVMDDGGVLDRMKKSETLPREGNRKDSDWDKLPDDLHSHILAHLPIPSIIRSRAVCRGWGCMILSQEFKRLHETLSPKGKPWLFVCSSYDCRENSCAYDPNFNVWRILPLTFIPVSMRFPLIAAGGLLFIKGAYQDSSKQSKYSLSRLTVCNPITKMWTVLPPMIRTRLNFLIGIIEDSIQNSFKVIIAGGISESGGDYECTTELYDSITNSWSITGPMPREYTVQTTVWASKTVYCKRKLFCLISAKPSKIISYDIEKKIWEEVKIPQPEGLFSSFLVQRRGNLLLIGDVRYQNVCQRVAIWELKGGDAQSSIEKLYWSELVQIPSCYVQRFCKGAKDFNVKCVGNDDMLYFFKDSHSEILLCDLSCSPTTWSWLPHCPLSNGLLKFSVRALLVEPTLYGATLTKK</sequence>
<keyword evidence="3" id="KW-1185">Reference proteome</keyword>
<dbReference type="PANTHER" id="PTHR31672:SF2">
    <property type="entry name" value="F-BOX DOMAIN-CONTAINING PROTEIN"/>
    <property type="match status" value="1"/>
</dbReference>
<evidence type="ECO:0000313" key="3">
    <source>
        <dbReference type="Proteomes" id="UP000825935"/>
    </source>
</evidence>
<dbReference type="SMART" id="SM00256">
    <property type="entry name" value="FBOX"/>
    <property type="match status" value="1"/>
</dbReference>